<keyword evidence="3" id="KW-1185">Reference proteome</keyword>
<organism evidence="2 3">
    <name type="scientific">Scopulibacillus darangshiensis</name>
    <dbReference type="NCBI Taxonomy" id="442528"/>
    <lineage>
        <taxon>Bacteria</taxon>
        <taxon>Bacillati</taxon>
        <taxon>Bacillota</taxon>
        <taxon>Bacilli</taxon>
        <taxon>Bacillales</taxon>
        <taxon>Sporolactobacillaceae</taxon>
        <taxon>Scopulibacillus</taxon>
    </lineage>
</organism>
<sequence>MLSGRIEQFEHYSQFQSIEDFNETMGMYMACFGDQFTKGERKALYQLTRFCAKVPGVSNIRLCKLLAYANQSEPISRSTFERALRKAAKLGMLTIHHTCRKEGGYSHNVYVFNRFDGASDVQLTKGARPEKPDESKAEETKSSPEAINLFKTNNKDISKDVRLEDLDESYCPNHIPNNFIKAAKPFYGADGIYQLWGTVLTASRRQSLDGPIEHYLPVVISAFKQTVFQYKKGKIKNSFKAYFHGTLVGMLAVEARKENMSNCPYIVYDWLGVG</sequence>
<feature type="region of interest" description="Disordered" evidence="1">
    <location>
        <begin position="123"/>
        <end position="143"/>
    </location>
</feature>
<reference evidence="2 3" key="1">
    <citation type="submission" date="2019-03" db="EMBL/GenBank/DDBJ databases">
        <title>Genomic Encyclopedia of Type Strains, Phase IV (KMG-IV): sequencing the most valuable type-strain genomes for metagenomic binning, comparative biology and taxonomic classification.</title>
        <authorList>
            <person name="Goeker M."/>
        </authorList>
    </citation>
    <scope>NUCLEOTIDE SEQUENCE [LARGE SCALE GENOMIC DNA]</scope>
    <source>
        <strain evidence="2 3">DSM 19377</strain>
    </source>
</reference>
<proteinExistence type="predicted"/>
<dbReference type="OrthoDB" id="2697418at2"/>
<dbReference type="RefSeq" id="WP_132747952.1">
    <property type="nucleotide sequence ID" value="NZ_SLXK01000049.1"/>
</dbReference>
<dbReference type="Proteomes" id="UP000295416">
    <property type="component" value="Unassembled WGS sequence"/>
</dbReference>
<accession>A0A4R2NHI2</accession>
<feature type="compositionally biased region" description="Basic and acidic residues" evidence="1">
    <location>
        <begin position="127"/>
        <end position="142"/>
    </location>
</feature>
<comment type="caution">
    <text evidence="2">The sequence shown here is derived from an EMBL/GenBank/DDBJ whole genome shotgun (WGS) entry which is preliminary data.</text>
</comment>
<name>A0A4R2NHI2_9BACL</name>
<evidence type="ECO:0000313" key="3">
    <source>
        <dbReference type="Proteomes" id="UP000295416"/>
    </source>
</evidence>
<protein>
    <submittedName>
        <fullName evidence="2">Uncharacterized protein</fullName>
    </submittedName>
</protein>
<dbReference type="EMBL" id="SLXK01000049">
    <property type="protein sequence ID" value="TCP20770.1"/>
    <property type="molecule type" value="Genomic_DNA"/>
</dbReference>
<dbReference type="AlphaFoldDB" id="A0A4R2NHI2"/>
<evidence type="ECO:0000313" key="2">
    <source>
        <dbReference type="EMBL" id="TCP20770.1"/>
    </source>
</evidence>
<evidence type="ECO:0000256" key="1">
    <source>
        <dbReference type="SAM" id="MobiDB-lite"/>
    </source>
</evidence>
<gene>
    <name evidence="2" type="ORF">EV207_1497</name>
</gene>